<evidence type="ECO:0000313" key="2">
    <source>
        <dbReference type="Proteomes" id="UP001208570"/>
    </source>
</evidence>
<gene>
    <name evidence="1" type="ORF">LSH36_545g03006</name>
</gene>
<dbReference type="AlphaFoldDB" id="A0AAD9J6Y6"/>
<protein>
    <submittedName>
        <fullName evidence="1">Uncharacterized protein</fullName>
    </submittedName>
</protein>
<sequence>MIRDKVVFSIANHERSLKQTLLDTTDLTLGKTKDLCLAYEVTQNKVRSMGADGIEERAIQHVIITDGDLTTIKAGGGKPEAGHTSSKYNTCRICGS</sequence>
<dbReference type="Proteomes" id="UP001208570">
    <property type="component" value="Unassembled WGS sequence"/>
</dbReference>
<name>A0AAD9J6Y6_9ANNE</name>
<evidence type="ECO:0000313" key="1">
    <source>
        <dbReference type="EMBL" id="KAK2147603.1"/>
    </source>
</evidence>
<reference evidence="1" key="1">
    <citation type="journal article" date="2023" name="Mol. Biol. Evol.">
        <title>Third-Generation Sequencing Reveals the Adaptive Role of the Epigenome in Three Deep-Sea Polychaetes.</title>
        <authorList>
            <person name="Perez M."/>
            <person name="Aroh O."/>
            <person name="Sun Y."/>
            <person name="Lan Y."/>
            <person name="Juniper S.K."/>
            <person name="Young C.R."/>
            <person name="Angers B."/>
            <person name="Qian P.Y."/>
        </authorList>
    </citation>
    <scope>NUCLEOTIDE SEQUENCE</scope>
    <source>
        <strain evidence="1">P08H-3</strain>
    </source>
</reference>
<organism evidence="1 2">
    <name type="scientific">Paralvinella palmiformis</name>
    <dbReference type="NCBI Taxonomy" id="53620"/>
    <lineage>
        <taxon>Eukaryota</taxon>
        <taxon>Metazoa</taxon>
        <taxon>Spiralia</taxon>
        <taxon>Lophotrochozoa</taxon>
        <taxon>Annelida</taxon>
        <taxon>Polychaeta</taxon>
        <taxon>Sedentaria</taxon>
        <taxon>Canalipalpata</taxon>
        <taxon>Terebellida</taxon>
        <taxon>Terebelliformia</taxon>
        <taxon>Alvinellidae</taxon>
        <taxon>Paralvinella</taxon>
    </lineage>
</organism>
<proteinExistence type="predicted"/>
<comment type="caution">
    <text evidence="1">The sequence shown here is derived from an EMBL/GenBank/DDBJ whole genome shotgun (WGS) entry which is preliminary data.</text>
</comment>
<dbReference type="EMBL" id="JAODUP010000545">
    <property type="protein sequence ID" value="KAK2147603.1"/>
    <property type="molecule type" value="Genomic_DNA"/>
</dbReference>
<accession>A0AAD9J6Y6</accession>
<keyword evidence="2" id="KW-1185">Reference proteome</keyword>